<dbReference type="Gene3D" id="3.40.50.1390">
    <property type="entry name" value="Resolvase, N-terminal catalytic domain"/>
    <property type="match status" value="1"/>
</dbReference>
<evidence type="ECO:0000256" key="1">
    <source>
        <dbReference type="ARBA" id="ARBA00022908"/>
    </source>
</evidence>
<dbReference type="InterPro" id="IPR006118">
    <property type="entry name" value="Recombinase_CS"/>
</dbReference>
<protein>
    <submittedName>
        <fullName evidence="7">Resolvase</fullName>
    </submittedName>
</protein>
<sequence>MKGTQKHYGYCRVSTSTQDTEKQKFALLNYAHANKFQFTQIQEIVISSRKSKKDREINSLLTMLKNEDHLYITKLDRLGRNTKEVLEIIDELKSKNIILHIIKDNIIVDPLDTNPITTMFLTLLSAFSQMERDFISERTKAGLAKARNEGKLIGKQKGSISNNTQFEEHKEKIREYLNLGLSYEKIVKNIGVGSKSSLFSFVKHRANYFKAS</sequence>
<keyword evidence="3" id="KW-0233">DNA recombination</keyword>
<evidence type="ECO:0000259" key="6">
    <source>
        <dbReference type="PROSITE" id="PS51736"/>
    </source>
</evidence>
<evidence type="ECO:0000256" key="3">
    <source>
        <dbReference type="ARBA" id="ARBA00023172"/>
    </source>
</evidence>
<evidence type="ECO:0000256" key="2">
    <source>
        <dbReference type="ARBA" id="ARBA00023125"/>
    </source>
</evidence>
<dbReference type="InterPro" id="IPR050639">
    <property type="entry name" value="SSR_resolvase"/>
</dbReference>
<proteinExistence type="predicted"/>
<name>A0A6S6SGD6_9BACT</name>
<dbReference type="SMART" id="SM00857">
    <property type="entry name" value="Resolvase"/>
    <property type="match status" value="1"/>
</dbReference>
<dbReference type="EMBL" id="CACVAR010000121">
    <property type="protein sequence ID" value="CAA6803949.1"/>
    <property type="molecule type" value="Genomic_DNA"/>
</dbReference>
<feature type="domain" description="Resolvase/invertase-type recombinase catalytic" evidence="6">
    <location>
        <begin position="6"/>
        <end position="150"/>
    </location>
</feature>
<dbReference type="GO" id="GO:0015074">
    <property type="term" value="P:DNA integration"/>
    <property type="evidence" value="ECO:0007669"/>
    <property type="project" value="UniProtKB-KW"/>
</dbReference>
<dbReference type="AlphaFoldDB" id="A0A6S6SGD6"/>
<dbReference type="PROSITE" id="PS00397">
    <property type="entry name" value="RECOMBINASES_1"/>
    <property type="match status" value="1"/>
</dbReference>
<dbReference type="PANTHER" id="PTHR30461">
    <property type="entry name" value="DNA-INVERTASE FROM LAMBDOID PROPHAGE"/>
    <property type="match status" value="1"/>
</dbReference>
<gene>
    <name evidence="7" type="ORF">HELGO_WM35343</name>
</gene>
<dbReference type="GO" id="GO:0000150">
    <property type="term" value="F:DNA strand exchange activity"/>
    <property type="evidence" value="ECO:0007669"/>
    <property type="project" value="InterPro"/>
</dbReference>
<evidence type="ECO:0000256" key="4">
    <source>
        <dbReference type="PIRSR" id="PIRSR606118-50"/>
    </source>
</evidence>
<dbReference type="PROSITE" id="PS51736">
    <property type="entry name" value="RECOMBINASES_3"/>
    <property type="match status" value="1"/>
</dbReference>
<dbReference type="PANTHER" id="PTHR30461:SF19">
    <property type="entry name" value="SITE-SPECIFIC RECOMBINASE RESOLVASE FAMILY"/>
    <property type="match status" value="1"/>
</dbReference>
<reference evidence="7" key="1">
    <citation type="submission" date="2020-01" db="EMBL/GenBank/DDBJ databases">
        <authorList>
            <person name="Meier V. D."/>
            <person name="Meier V D."/>
        </authorList>
    </citation>
    <scope>NUCLEOTIDE SEQUENCE</scope>
    <source>
        <strain evidence="7">HLG_WM_MAG_03</strain>
    </source>
</reference>
<organism evidence="7">
    <name type="scientific">uncultured Sulfurovum sp</name>
    <dbReference type="NCBI Taxonomy" id="269237"/>
    <lineage>
        <taxon>Bacteria</taxon>
        <taxon>Pseudomonadati</taxon>
        <taxon>Campylobacterota</taxon>
        <taxon>Epsilonproteobacteria</taxon>
        <taxon>Campylobacterales</taxon>
        <taxon>Sulfurovaceae</taxon>
        <taxon>Sulfurovum</taxon>
        <taxon>environmental samples</taxon>
    </lineage>
</organism>
<evidence type="ECO:0000256" key="5">
    <source>
        <dbReference type="PROSITE-ProRule" id="PRU10137"/>
    </source>
</evidence>
<keyword evidence="1" id="KW-0229">DNA integration</keyword>
<evidence type="ECO:0000313" key="7">
    <source>
        <dbReference type="EMBL" id="CAA6803949.1"/>
    </source>
</evidence>
<dbReference type="CDD" id="cd03768">
    <property type="entry name" value="SR_ResInv"/>
    <property type="match status" value="1"/>
</dbReference>
<dbReference type="InterPro" id="IPR006119">
    <property type="entry name" value="Resolv_N"/>
</dbReference>
<dbReference type="GO" id="GO:0003677">
    <property type="term" value="F:DNA binding"/>
    <property type="evidence" value="ECO:0007669"/>
    <property type="project" value="UniProtKB-KW"/>
</dbReference>
<keyword evidence="2" id="KW-0238">DNA-binding</keyword>
<dbReference type="SUPFAM" id="SSF53041">
    <property type="entry name" value="Resolvase-like"/>
    <property type="match status" value="1"/>
</dbReference>
<feature type="active site" description="O-(5'-phospho-DNA)-serine intermediate" evidence="4 5">
    <location>
        <position position="14"/>
    </location>
</feature>
<dbReference type="InterPro" id="IPR036162">
    <property type="entry name" value="Resolvase-like_N_sf"/>
</dbReference>
<accession>A0A6S6SGD6</accession>
<dbReference type="Pfam" id="PF00239">
    <property type="entry name" value="Resolvase"/>
    <property type="match status" value="1"/>
</dbReference>